<comment type="caution">
    <text evidence="2">The sequence shown here is derived from an EMBL/GenBank/DDBJ whole genome shotgun (WGS) entry which is preliminary data.</text>
</comment>
<dbReference type="Proteomes" id="UP001328107">
    <property type="component" value="Unassembled WGS sequence"/>
</dbReference>
<sequence length="108" mass="11728">SPVTGYVPRAYRRLAVQAEPVGINASGIRTVDYPFENAMKSLLLSALTFSVVAPMSDCRFFHPYTCLPFAVPGAPCQSSEDCVDKSTCINGICKCRNTLARPDIFPGH</sequence>
<keyword evidence="3" id="KW-1185">Reference proteome</keyword>
<evidence type="ECO:0000313" key="3">
    <source>
        <dbReference type="Proteomes" id="UP001328107"/>
    </source>
</evidence>
<name>A0AAN4ZJU3_9BILA</name>
<feature type="non-terminal residue" evidence="2">
    <location>
        <position position="108"/>
    </location>
</feature>
<dbReference type="EMBL" id="BTRK01000003">
    <property type="protein sequence ID" value="GMR40361.1"/>
    <property type="molecule type" value="Genomic_DNA"/>
</dbReference>
<accession>A0AAN4ZJU3</accession>
<dbReference type="InterPro" id="IPR006149">
    <property type="entry name" value="EB_dom"/>
</dbReference>
<evidence type="ECO:0000313" key="2">
    <source>
        <dbReference type="EMBL" id="GMR40361.1"/>
    </source>
</evidence>
<proteinExistence type="predicted"/>
<dbReference type="AlphaFoldDB" id="A0AAN4ZJU3"/>
<feature type="domain" description="EB" evidence="1">
    <location>
        <begin position="65"/>
        <end position="98"/>
    </location>
</feature>
<feature type="non-terminal residue" evidence="2">
    <location>
        <position position="1"/>
    </location>
</feature>
<evidence type="ECO:0000259" key="1">
    <source>
        <dbReference type="Pfam" id="PF01683"/>
    </source>
</evidence>
<dbReference type="Pfam" id="PF01683">
    <property type="entry name" value="EB"/>
    <property type="match status" value="1"/>
</dbReference>
<reference evidence="3" key="1">
    <citation type="submission" date="2022-10" db="EMBL/GenBank/DDBJ databases">
        <title>Genome assembly of Pristionchus species.</title>
        <authorList>
            <person name="Yoshida K."/>
            <person name="Sommer R.J."/>
        </authorList>
    </citation>
    <scope>NUCLEOTIDE SEQUENCE [LARGE SCALE GENOMIC DNA]</scope>
    <source>
        <strain evidence="3">RS5460</strain>
    </source>
</reference>
<gene>
    <name evidence="2" type="ORF">PMAYCL1PPCAC_10556</name>
</gene>
<protein>
    <recommendedName>
        <fullName evidence="1">EB domain-containing protein</fullName>
    </recommendedName>
</protein>
<organism evidence="2 3">
    <name type="scientific">Pristionchus mayeri</name>
    <dbReference type="NCBI Taxonomy" id="1317129"/>
    <lineage>
        <taxon>Eukaryota</taxon>
        <taxon>Metazoa</taxon>
        <taxon>Ecdysozoa</taxon>
        <taxon>Nematoda</taxon>
        <taxon>Chromadorea</taxon>
        <taxon>Rhabditida</taxon>
        <taxon>Rhabditina</taxon>
        <taxon>Diplogasteromorpha</taxon>
        <taxon>Diplogasteroidea</taxon>
        <taxon>Neodiplogasteridae</taxon>
        <taxon>Pristionchus</taxon>
    </lineage>
</organism>